<dbReference type="InterPro" id="IPR020476">
    <property type="entry name" value="Nudix_hydrolase"/>
</dbReference>
<dbReference type="Pfam" id="PF00293">
    <property type="entry name" value="NUDIX"/>
    <property type="match status" value="1"/>
</dbReference>
<organism evidence="7 8">
    <name type="scientific">Lentibacillus kapialis</name>
    <dbReference type="NCBI Taxonomy" id="340214"/>
    <lineage>
        <taxon>Bacteria</taxon>
        <taxon>Bacillati</taxon>
        <taxon>Bacillota</taxon>
        <taxon>Bacilli</taxon>
        <taxon>Bacillales</taxon>
        <taxon>Bacillaceae</taxon>
        <taxon>Lentibacillus</taxon>
    </lineage>
</organism>
<dbReference type="GO" id="GO:0005737">
    <property type="term" value="C:cytoplasm"/>
    <property type="evidence" value="ECO:0007669"/>
    <property type="project" value="TreeGrafter"/>
</dbReference>
<dbReference type="PRINTS" id="PR00502">
    <property type="entry name" value="NUDIXFAMILY"/>
</dbReference>
<dbReference type="PANTHER" id="PTHR43758:SF2">
    <property type="entry name" value="OXIDIZED PURINE NUCLEOSIDE TRIPHOSPHATE HYDROLASE"/>
    <property type="match status" value="1"/>
</dbReference>
<keyword evidence="3" id="KW-0479">Metal-binding</keyword>
<evidence type="ECO:0000256" key="3">
    <source>
        <dbReference type="ARBA" id="ARBA00022723"/>
    </source>
</evidence>
<comment type="cofactor">
    <cofactor evidence="1">
        <name>Mg(2+)</name>
        <dbReference type="ChEBI" id="CHEBI:18420"/>
    </cofactor>
</comment>
<comment type="caution">
    <text evidence="7">The sequence shown here is derived from an EMBL/GenBank/DDBJ whole genome shotgun (WGS) entry which is preliminary data.</text>
</comment>
<dbReference type="Gene3D" id="3.90.79.10">
    <property type="entry name" value="Nucleoside Triphosphate Pyrophosphohydrolase"/>
    <property type="match status" value="1"/>
</dbReference>
<evidence type="ECO:0000313" key="7">
    <source>
        <dbReference type="EMBL" id="GGK01322.1"/>
    </source>
</evidence>
<dbReference type="CDD" id="cd18886">
    <property type="entry name" value="NUDIX_MutT_Nudt1"/>
    <property type="match status" value="1"/>
</dbReference>
<dbReference type="AlphaFoldDB" id="A0A917PZ72"/>
<dbReference type="InterPro" id="IPR000086">
    <property type="entry name" value="NUDIX_hydrolase_dom"/>
</dbReference>
<dbReference type="EMBL" id="BMNQ01000040">
    <property type="protein sequence ID" value="GGK01322.1"/>
    <property type="molecule type" value="Genomic_DNA"/>
</dbReference>
<keyword evidence="5" id="KW-0460">Magnesium</keyword>
<evidence type="ECO:0000256" key="2">
    <source>
        <dbReference type="ARBA" id="ARBA00005582"/>
    </source>
</evidence>
<evidence type="ECO:0000256" key="1">
    <source>
        <dbReference type="ARBA" id="ARBA00001946"/>
    </source>
</evidence>
<keyword evidence="4 7" id="KW-0378">Hydrolase</keyword>
<feature type="domain" description="Nudix hydrolase" evidence="6">
    <location>
        <begin position="1"/>
        <end position="127"/>
    </location>
</feature>
<gene>
    <name evidence="7" type="primary">yvcI</name>
    <name evidence="7" type="ORF">GCM10007063_24530</name>
</gene>
<dbReference type="InterPro" id="IPR015797">
    <property type="entry name" value="NUDIX_hydrolase-like_dom_sf"/>
</dbReference>
<dbReference type="GO" id="GO:0046872">
    <property type="term" value="F:metal ion binding"/>
    <property type="evidence" value="ECO:0007669"/>
    <property type="project" value="UniProtKB-KW"/>
</dbReference>
<dbReference type="RefSeq" id="WP_188633397.1">
    <property type="nucleotide sequence ID" value="NZ_BMNQ01000040.1"/>
</dbReference>
<evidence type="ECO:0000313" key="8">
    <source>
        <dbReference type="Proteomes" id="UP000658382"/>
    </source>
</evidence>
<evidence type="ECO:0000256" key="4">
    <source>
        <dbReference type="ARBA" id="ARBA00022801"/>
    </source>
</evidence>
<dbReference type="Proteomes" id="UP000658382">
    <property type="component" value="Unassembled WGS sequence"/>
</dbReference>
<dbReference type="PROSITE" id="PS51462">
    <property type="entry name" value="NUDIX"/>
    <property type="match status" value="1"/>
</dbReference>
<dbReference type="GO" id="GO:0016818">
    <property type="term" value="F:hydrolase activity, acting on acid anhydrides, in phosphorus-containing anhydrides"/>
    <property type="evidence" value="ECO:0007669"/>
    <property type="project" value="TreeGrafter"/>
</dbReference>
<protein>
    <submittedName>
        <fullName evidence="7">Nudix hydrolase YvcI</fullName>
    </submittedName>
</protein>
<dbReference type="SUPFAM" id="SSF55811">
    <property type="entry name" value="Nudix"/>
    <property type="match status" value="1"/>
</dbReference>
<proteinExistence type="inferred from homology"/>
<evidence type="ECO:0000256" key="5">
    <source>
        <dbReference type="ARBA" id="ARBA00022842"/>
    </source>
</evidence>
<accession>A0A917PZ72</accession>
<keyword evidence="8" id="KW-1185">Reference proteome</keyword>
<reference evidence="7" key="2">
    <citation type="submission" date="2020-09" db="EMBL/GenBank/DDBJ databases">
        <authorList>
            <person name="Sun Q."/>
            <person name="Ohkuma M."/>
        </authorList>
    </citation>
    <scope>NUCLEOTIDE SEQUENCE</scope>
    <source>
        <strain evidence="7">JCM 12580</strain>
    </source>
</reference>
<name>A0A917PZ72_9BACI</name>
<evidence type="ECO:0000259" key="6">
    <source>
        <dbReference type="PROSITE" id="PS51462"/>
    </source>
</evidence>
<comment type="similarity">
    <text evidence="2">Belongs to the Nudix hydrolase family.</text>
</comment>
<sequence length="154" mass="18011">MQRITNCILLKEDHVLLLKKPRRGWYAIPGGKMEQGETIKESAVREYREETELELNDPVLGGIFTFLIYNGQTLVQEWMMFTFLCRSYTGSLTNYCREGELEWITHDAIHTLPMAEGDRKIFEHVLVSDKMLYGSFSYTEDHDLIKYRLDPPSP</sequence>
<reference evidence="7" key="1">
    <citation type="journal article" date="2014" name="Int. J. Syst. Evol. Microbiol.">
        <title>Complete genome sequence of Corynebacterium casei LMG S-19264T (=DSM 44701T), isolated from a smear-ripened cheese.</title>
        <authorList>
            <consortium name="US DOE Joint Genome Institute (JGI-PGF)"/>
            <person name="Walter F."/>
            <person name="Albersmeier A."/>
            <person name="Kalinowski J."/>
            <person name="Ruckert C."/>
        </authorList>
    </citation>
    <scope>NUCLEOTIDE SEQUENCE</scope>
    <source>
        <strain evidence="7">JCM 12580</strain>
    </source>
</reference>
<dbReference type="PANTHER" id="PTHR43758">
    <property type="entry name" value="7,8-DIHYDRO-8-OXOGUANINE TRIPHOSPHATASE"/>
    <property type="match status" value="1"/>
</dbReference>